<evidence type="ECO:0000259" key="2">
    <source>
        <dbReference type="Pfam" id="PF18962"/>
    </source>
</evidence>
<evidence type="ECO:0000256" key="1">
    <source>
        <dbReference type="SAM" id="Phobius"/>
    </source>
</evidence>
<dbReference type="SUPFAM" id="SSF110296">
    <property type="entry name" value="Oligoxyloglucan reducing end-specific cellobiohydrolase"/>
    <property type="match status" value="1"/>
</dbReference>
<sequence length="850" mass="93827">MKFNYSQYYLSFFVIIVSIGIFWFSRTISKPKENTAEHYPADWFYQQRAFPFDNINYEAYEVALTQAKQFRQNYRANNPLKSWKFIGPVNIGGRITDVEMHASDVQTIYAGTATGGVFKSINAGTSWLPIFDNESSLSIGDLAIAPSDPKVIYVGTGEANAGGGSTTYDGSGVFKSMDAGNTWTYVGLEKIRNTGRIVINPKNVQNVFVAGMGDLYGNSSERGVFRTNDGGAHWEKVLYVSDSTGGIDLVINPKNPNILYAAMWERVRTLNRRTYGGKSCNVYQSLDGGTTWKLHNNGLPISTTNSGRIGLAISESNPDVLYAIYSDKIGYFAGIYKTINGGTSWTRVNDSGLSNLFASYGWWFGRISVDPKNPNIVFAIGYELHKSTDGGLTWREIGANIHVDHHSIYVHPKNSNVVVLGNDGGLFISQNAGINWTHMNQLPITQFYTCDVDFKNPNRYYGGAQDNNVIRTTPGKSNDWYDIIGGDGLVVLVDPINNSYVYAESQYGELSKSVDGGTNFKKAKTGINTSDRTNWNTPVVFDPSNPQILYYGTNKMYKSIDRAVTWNVISPDLTNGNGGNNIGTLTCIAVAPGNSSVIYAGTDDGNVWKTTDGGLNWKKISTNLPVRWVTRIAVDFQNPSIAYITLSGFRKNEYLSHIYKTIDGGINWMDLSGNLPEAPLNDIVIDPIDHSTLYVASDVGVYKGSSTGVWSILGDSLPNVPITDLTLHHPTRMLVAATYGRSMYKFDLGIPTYLEDVGHNSGVMQIYPNPIHDKAIINLKINETQKGNLSLYDLSGNKIFEIYQGLLKQGDVDIKWNAKGNNGIPLKSGTYFIRLESAKGNEIKKIQIVN</sequence>
<feature type="transmembrane region" description="Helical" evidence="1">
    <location>
        <begin position="7"/>
        <end position="25"/>
    </location>
</feature>
<dbReference type="PANTHER" id="PTHR43739:SF5">
    <property type="entry name" value="EXO-ALPHA-SIALIDASE"/>
    <property type="match status" value="1"/>
</dbReference>
<dbReference type="Gene3D" id="2.60.40.4070">
    <property type="match status" value="1"/>
</dbReference>
<dbReference type="GO" id="GO:0010411">
    <property type="term" value="P:xyloglucan metabolic process"/>
    <property type="evidence" value="ECO:0007669"/>
    <property type="project" value="TreeGrafter"/>
</dbReference>
<evidence type="ECO:0000313" key="3">
    <source>
        <dbReference type="EMBL" id="MBK9718233.1"/>
    </source>
</evidence>
<dbReference type="CDD" id="cd15482">
    <property type="entry name" value="Sialidase_non-viral"/>
    <property type="match status" value="1"/>
</dbReference>
<dbReference type="InterPro" id="IPR026444">
    <property type="entry name" value="Secre_tail"/>
</dbReference>
<dbReference type="Proteomes" id="UP000808349">
    <property type="component" value="Unassembled WGS sequence"/>
</dbReference>
<dbReference type="InterPro" id="IPR015943">
    <property type="entry name" value="WD40/YVTN_repeat-like_dom_sf"/>
</dbReference>
<protein>
    <submittedName>
        <fullName evidence="3">T9SS type A sorting domain-containing protein</fullName>
    </submittedName>
</protein>
<keyword evidence="1" id="KW-1133">Transmembrane helix</keyword>
<dbReference type="NCBIfam" id="TIGR04183">
    <property type="entry name" value="Por_Secre_tail"/>
    <property type="match status" value="1"/>
</dbReference>
<reference evidence="3 4" key="1">
    <citation type="submission" date="2020-10" db="EMBL/GenBank/DDBJ databases">
        <title>Connecting structure to function with the recovery of over 1000 high-quality activated sludge metagenome-assembled genomes encoding full-length rRNA genes using long-read sequencing.</title>
        <authorList>
            <person name="Singleton C.M."/>
            <person name="Petriglieri F."/>
            <person name="Kristensen J.M."/>
            <person name="Kirkegaard R.H."/>
            <person name="Michaelsen T.Y."/>
            <person name="Andersen M.H."/>
            <person name="Karst S.M."/>
            <person name="Dueholm M.S."/>
            <person name="Nielsen P.H."/>
            <person name="Albertsen M."/>
        </authorList>
    </citation>
    <scope>NUCLEOTIDE SEQUENCE [LARGE SCALE GENOMIC DNA]</scope>
    <source>
        <strain evidence="3">Ribe_18-Q3-R11-54_BAT3C.373</strain>
    </source>
</reference>
<name>A0A9D7S9H2_9BACT</name>
<gene>
    <name evidence="3" type="ORF">IPO85_12105</name>
</gene>
<dbReference type="InterPro" id="IPR036278">
    <property type="entry name" value="Sialidase_sf"/>
</dbReference>
<comment type="caution">
    <text evidence="3">The sequence shown here is derived from an EMBL/GenBank/DDBJ whole genome shotgun (WGS) entry which is preliminary data.</text>
</comment>
<dbReference type="PANTHER" id="PTHR43739">
    <property type="entry name" value="XYLOGLUCANASE (EUROFUNG)"/>
    <property type="match status" value="1"/>
</dbReference>
<dbReference type="InterPro" id="IPR052025">
    <property type="entry name" value="Xyloglucanase_GH74"/>
</dbReference>
<feature type="domain" description="Secretion system C-terminal sorting" evidence="2">
    <location>
        <begin position="766"/>
        <end position="848"/>
    </location>
</feature>
<proteinExistence type="predicted"/>
<keyword evidence="1" id="KW-0472">Membrane</keyword>
<keyword evidence="1" id="KW-0812">Transmembrane</keyword>
<accession>A0A9D7S9H2</accession>
<dbReference type="EMBL" id="JADKFW010000008">
    <property type="protein sequence ID" value="MBK9718233.1"/>
    <property type="molecule type" value="Genomic_DNA"/>
</dbReference>
<dbReference type="SUPFAM" id="SSF50939">
    <property type="entry name" value="Sialidases"/>
    <property type="match status" value="1"/>
</dbReference>
<dbReference type="Gene3D" id="2.130.10.10">
    <property type="entry name" value="YVTN repeat-like/Quinoprotein amine dehydrogenase"/>
    <property type="match status" value="5"/>
</dbReference>
<organism evidence="3 4">
    <name type="scientific">Candidatus Defluviibacterium haderslevense</name>
    <dbReference type="NCBI Taxonomy" id="2981993"/>
    <lineage>
        <taxon>Bacteria</taxon>
        <taxon>Pseudomonadati</taxon>
        <taxon>Bacteroidota</taxon>
        <taxon>Saprospiria</taxon>
        <taxon>Saprospirales</taxon>
        <taxon>Saprospiraceae</taxon>
        <taxon>Candidatus Defluviibacterium</taxon>
    </lineage>
</organism>
<dbReference type="AlphaFoldDB" id="A0A9D7S9H2"/>
<evidence type="ECO:0000313" key="4">
    <source>
        <dbReference type="Proteomes" id="UP000808349"/>
    </source>
</evidence>
<dbReference type="Pfam" id="PF18962">
    <property type="entry name" value="Por_Secre_tail"/>
    <property type="match status" value="1"/>
</dbReference>